<dbReference type="Gene3D" id="3.30.420.40">
    <property type="match status" value="2"/>
</dbReference>
<dbReference type="PROSITE" id="PS01076">
    <property type="entry name" value="ACETATE_KINASE_2"/>
    <property type="match status" value="1"/>
</dbReference>
<evidence type="ECO:0000313" key="9">
    <source>
        <dbReference type="EMBL" id="ENZ01755.1"/>
    </source>
</evidence>
<dbReference type="AlphaFoldDB" id="N9WFX1"/>
<feature type="binding site" evidence="7">
    <location>
        <position position="384"/>
    </location>
    <ligand>
        <name>Mg(2+)</name>
        <dbReference type="ChEBI" id="CHEBI:18420"/>
    </ligand>
</feature>
<comment type="subunit">
    <text evidence="7">Homodimer.</text>
</comment>
<feature type="binding site" evidence="7">
    <location>
        <begin position="331"/>
        <end position="335"/>
    </location>
    <ligand>
        <name>ATP</name>
        <dbReference type="ChEBI" id="CHEBI:30616"/>
    </ligand>
</feature>
<dbReference type="GO" id="GO:0000287">
    <property type="term" value="F:magnesium ion binding"/>
    <property type="evidence" value="ECO:0007669"/>
    <property type="project" value="UniProtKB-UniRule"/>
</dbReference>
<sequence length="397" mass="43378">MKILVINCGSSSVKYQLIDMSNEEVLAHGLVERIGIQGSILTQKVEGRDKYIIETPMENHKFAIKLVLDALVDEKNGVIKSMDEINAVGHRVVHGGEKYSQSVIIDENVMKELEACVKLAPLHNPPNIVGINACKALMPNVPMVAVFDTAFHQTMPEKAYMYAIPYEMYEKHGVRKYGFHGTSHRYVSSEVAKTMGKDLKDLKIITCHLGNGGSLAAIKNGECIDTSMGFTPLDGVVMGTRSGSIDPAVVLYMATDLGYSVDEINSILNKKSGVLGLSGISSDFRDLQDGLEKGNERATLALEVFRYSVKKQIGAYIAAMNGVDVIVFTAGLGENSVPNRKAILNGLEYLGIELDEERNDTYGVTKKISKDSSKVDVYVVPTNEELVIARDTLGLIK</sequence>
<keyword evidence="5 7" id="KW-0418">Kinase</keyword>
<proteinExistence type="inferred from homology"/>
<feature type="binding site" evidence="7">
    <location>
        <begin position="283"/>
        <end position="285"/>
    </location>
    <ligand>
        <name>ATP</name>
        <dbReference type="ChEBI" id="CHEBI:30616"/>
    </ligand>
</feature>
<dbReference type="InterPro" id="IPR004372">
    <property type="entry name" value="Ac/propionate_kinase"/>
</dbReference>
<dbReference type="GO" id="GO:0006085">
    <property type="term" value="P:acetyl-CoA biosynthetic process"/>
    <property type="evidence" value="ECO:0007669"/>
    <property type="project" value="UniProtKB-UniRule"/>
</dbReference>
<feature type="binding site" evidence="7">
    <location>
        <position position="14"/>
    </location>
    <ligand>
        <name>ATP</name>
        <dbReference type="ChEBI" id="CHEBI:30616"/>
    </ligand>
</feature>
<dbReference type="PANTHER" id="PTHR21060">
    <property type="entry name" value="ACETATE KINASE"/>
    <property type="match status" value="1"/>
</dbReference>
<dbReference type="PIRSF" id="PIRSF000722">
    <property type="entry name" value="Acetate_prop_kin"/>
    <property type="match status" value="1"/>
</dbReference>
<reference evidence="9 10" key="1">
    <citation type="submission" date="2013-01" db="EMBL/GenBank/DDBJ databases">
        <title>The Genome Sequence of Clostridium colicanis 209318.</title>
        <authorList>
            <consortium name="The Broad Institute Genome Sequencing Platform"/>
            <person name="Earl A."/>
            <person name="Ward D."/>
            <person name="Feldgarden M."/>
            <person name="Gevers D."/>
            <person name="Courvalin P."/>
            <person name="Lambert T."/>
            <person name="Walker B."/>
            <person name="Young S.K."/>
            <person name="Zeng Q."/>
            <person name="Gargeya S."/>
            <person name="Fitzgerald M."/>
            <person name="Haas B."/>
            <person name="Abouelleil A."/>
            <person name="Alvarado L."/>
            <person name="Arachchi H.M."/>
            <person name="Berlin A.M."/>
            <person name="Chapman S.B."/>
            <person name="Dewar J."/>
            <person name="Goldberg J."/>
            <person name="Griggs A."/>
            <person name="Gujja S."/>
            <person name="Hansen M."/>
            <person name="Howarth C."/>
            <person name="Imamovic A."/>
            <person name="Larimer J."/>
            <person name="McCowan C."/>
            <person name="Murphy C."/>
            <person name="Neiman D."/>
            <person name="Pearson M."/>
            <person name="Priest M."/>
            <person name="Roberts A."/>
            <person name="Saif S."/>
            <person name="Shea T."/>
            <person name="Sisk P."/>
            <person name="Sykes S."/>
            <person name="Wortman J."/>
            <person name="Nusbaum C."/>
            <person name="Birren B."/>
        </authorList>
    </citation>
    <scope>NUCLEOTIDE SEQUENCE [LARGE SCALE GENOMIC DNA]</scope>
    <source>
        <strain evidence="9 10">209318</strain>
    </source>
</reference>
<feature type="binding site" evidence="7">
    <location>
        <begin position="208"/>
        <end position="212"/>
    </location>
    <ligand>
        <name>ATP</name>
        <dbReference type="ChEBI" id="CHEBI:30616"/>
    </ligand>
</feature>
<dbReference type="InterPro" id="IPR043129">
    <property type="entry name" value="ATPase_NBD"/>
</dbReference>
<dbReference type="EMBL" id="AGYT01000008">
    <property type="protein sequence ID" value="ENZ01755.1"/>
    <property type="molecule type" value="Genomic_DNA"/>
</dbReference>
<gene>
    <name evidence="7" type="primary">ackA</name>
    <name evidence="9" type="ORF">HMPREF1092_00989</name>
</gene>
<evidence type="ECO:0000256" key="1">
    <source>
        <dbReference type="ARBA" id="ARBA00008748"/>
    </source>
</evidence>
<keyword evidence="6 7" id="KW-0067">ATP-binding</keyword>
<dbReference type="InterPro" id="IPR000890">
    <property type="entry name" value="Aliphatic_acid_kin_short-chain"/>
</dbReference>
<dbReference type="InterPro" id="IPR023865">
    <property type="entry name" value="Aliphatic_acid_kinase_CS"/>
</dbReference>
<keyword evidence="10" id="KW-1185">Reference proteome</keyword>
<comment type="subcellular location">
    <subcellularLocation>
        <location evidence="7">Cytoplasm</location>
    </subcellularLocation>
</comment>
<evidence type="ECO:0000256" key="8">
    <source>
        <dbReference type="RuleBase" id="RU003835"/>
    </source>
</evidence>
<comment type="similarity">
    <text evidence="1 7 8">Belongs to the acetokinase family.</text>
</comment>
<organism evidence="9 10">
    <name type="scientific">Clostridium thermobutyricum</name>
    <dbReference type="NCBI Taxonomy" id="29372"/>
    <lineage>
        <taxon>Bacteria</taxon>
        <taxon>Bacillati</taxon>
        <taxon>Bacillota</taxon>
        <taxon>Clostridia</taxon>
        <taxon>Eubacteriales</taxon>
        <taxon>Clostridiaceae</taxon>
        <taxon>Clostridium</taxon>
    </lineage>
</organism>
<protein>
    <recommendedName>
        <fullName evidence="7">Acetate kinase</fullName>
        <ecNumber evidence="7">2.7.2.1</ecNumber>
    </recommendedName>
    <alternativeName>
        <fullName evidence="7">Acetokinase</fullName>
    </alternativeName>
</protein>
<dbReference type="CDD" id="cd24010">
    <property type="entry name" value="ASKHA_NBD_AcK_PK"/>
    <property type="match status" value="1"/>
</dbReference>
<dbReference type="EC" id="2.7.2.1" evidence="7"/>
<feature type="binding site" evidence="7">
    <location>
        <position position="7"/>
    </location>
    <ligand>
        <name>Mg(2+)</name>
        <dbReference type="ChEBI" id="CHEBI:18420"/>
    </ligand>
</feature>
<feature type="site" description="Transition state stabilizer" evidence="7">
    <location>
        <position position="180"/>
    </location>
</feature>
<evidence type="ECO:0000313" key="10">
    <source>
        <dbReference type="Proteomes" id="UP000013097"/>
    </source>
</evidence>
<dbReference type="RefSeq" id="WP_002597491.1">
    <property type="nucleotide sequence ID" value="NZ_KB850956.1"/>
</dbReference>
<evidence type="ECO:0000256" key="3">
    <source>
        <dbReference type="ARBA" id="ARBA00022679"/>
    </source>
</evidence>
<dbReference type="HAMAP" id="MF_00020">
    <property type="entry name" value="Acetate_kinase"/>
    <property type="match status" value="1"/>
</dbReference>
<keyword evidence="7" id="KW-0479">Metal-binding</keyword>
<dbReference type="PANTHER" id="PTHR21060:SF15">
    <property type="entry name" value="ACETATE KINASE-RELATED"/>
    <property type="match status" value="1"/>
</dbReference>
<accession>N9WFX1</accession>
<evidence type="ECO:0000256" key="7">
    <source>
        <dbReference type="HAMAP-Rule" id="MF_00020"/>
    </source>
</evidence>
<comment type="function">
    <text evidence="7">Catalyzes the formation of acetyl phosphate from acetate and ATP. Can also catalyze the reverse reaction.</text>
</comment>
<evidence type="ECO:0000256" key="4">
    <source>
        <dbReference type="ARBA" id="ARBA00022741"/>
    </source>
</evidence>
<evidence type="ECO:0000256" key="2">
    <source>
        <dbReference type="ARBA" id="ARBA00022490"/>
    </source>
</evidence>
<dbReference type="GO" id="GO:0008776">
    <property type="term" value="F:acetate kinase activity"/>
    <property type="evidence" value="ECO:0007669"/>
    <property type="project" value="UniProtKB-UniRule"/>
</dbReference>
<dbReference type="PATRIC" id="fig|999411.4.peg.962"/>
<keyword evidence="7" id="KW-0460">Magnesium</keyword>
<comment type="pathway">
    <text evidence="7">Metabolic intermediate biosynthesis; acetyl-CoA biosynthesis; acetyl-CoA from acetate: step 1/2.</text>
</comment>
<feature type="binding site" evidence="7">
    <location>
        <position position="91"/>
    </location>
    <ligand>
        <name>substrate</name>
    </ligand>
</feature>
<comment type="cofactor">
    <cofactor evidence="7">
        <name>Mg(2+)</name>
        <dbReference type="ChEBI" id="CHEBI:18420"/>
    </cofactor>
    <cofactor evidence="7">
        <name>Mn(2+)</name>
        <dbReference type="ChEBI" id="CHEBI:29035"/>
    </cofactor>
    <text evidence="7">Mg(2+). Can also accept Mn(2+).</text>
</comment>
<dbReference type="GO" id="GO:0006083">
    <property type="term" value="P:acetate metabolic process"/>
    <property type="evidence" value="ECO:0007669"/>
    <property type="project" value="TreeGrafter"/>
</dbReference>
<evidence type="ECO:0000256" key="5">
    <source>
        <dbReference type="ARBA" id="ARBA00022777"/>
    </source>
</evidence>
<dbReference type="NCBIfam" id="TIGR00016">
    <property type="entry name" value="ackA"/>
    <property type="match status" value="1"/>
</dbReference>
<feature type="active site" description="Proton donor/acceptor" evidence="7">
    <location>
        <position position="148"/>
    </location>
</feature>
<dbReference type="SUPFAM" id="SSF53067">
    <property type="entry name" value="Actin-like ATPase domain"/>
    <property type="match status" value="2"/>
</dbReference>
<comment type="catalytic activity">
    <reaction evidence="7">
        <text>acetate + ATP = acetyl phosphate + ADP</text>
        <dbReference type="Rhea" id="RHEA:11352"/>
        <dbReference type="ChEBI" id="CHEBI:22191"/>
        <dbReference type="ChEBI" id="CHEBI:30089"/>
        <dbReference type="ChEBI" id="CHEBI:30616"/>
        <dbReference type="ChEBI" id="CHEBI:456216"/>
        <dbReference type="EC" id="2.7.2.1"/>
    </reaction>
</comment>
<keyword evidence="2 7" id="KW-0963">Cytoplasm</keyword>
<dbReference type="Proteomes" id="UP000013097">
    <property type="component" value="Unassembled WGS sequence"/>
</dbReference>
<evidence type="ECO:0000256" key="6">
    <source>
        <dbReference type="ARBA" id="ARBA00022840"/>
    </source>
</evidence>
<keyword evidence="3 7" id="KW-0808">Transferase</keyword>
<name>N9WFX1_9CLOT</name>
<dbReference type="HOGENOM" id="CLU_020352_0_1_9"/>
<dbReference type="GO" id="GO:0005737">
    <property type="term" value="C:cytoplasm"/>
    <property type="evidence" value="ECO:0007669"/>
    <property type="project" value="UniProtKB-SubCell"/>
</dbReference>
<dbReference type="Pfam" id="PF00871">
    <property type="entry name" value="Acetate_kinase"/>
    <property type="match status" value="1"/>
</dbReference>
<dbReference type="PROSITE" id="PS01075">
    <property type="entry name" value="ACETATE_KINASE_1"/>
    <property type="match status" value="1"/>
</dbReference>
<dbReference type="eggNOG" id="COG0282">
    <property type="taxonomic scope" value="Bacteria"/>
</dbReference>
<dbReference type="GO" id="GO:0005524">
    <property type="term" value="F:ATP binding"/>
    <property type="evidence" value="ECO:0007669"/>
    <property type="project" value="UniProtKB-KW"/>
</dbReference>
<dbReference type="PRINTS" id="PR00471">
    <property type="entry name" value="ACETATEKNASE"/>
</dbReference>
<comment type="caution">
    <text evidence="9">The sequence shown here is derived from an EMBL/GenBank/DDBJ whole genome shotgun (WGS) entry which is preliminary data.</text>
</comment>
<dbReference type="UniPathway" id="UPA00340">
    <property type="reaction ID" value="UER00458"/>
</dbReference>
<feature type="site" description="Transition state stabilizer" evidence="7">
    <location>
        <position position="241"/>
    </location>
</feature>
<keyword evidence="4 7" id="KW-0547">Nucleotide-binding</keyword>